<dbReference type="STRING" id="713585.THITH_11690"/>
<evidence type="ECO:0000313" key="2">
    <source>
        <dbReference type="EMBL" id="AHF00189.1"/>
    </source>
</evidence>
<dbReference type="EMBL" id="CP007029">
    <property type="protein sequence ID" value="AHF00189.1"/>
    <property type="molecule type" value="Genomic_DNA"/>
</dbReference>
<sequence>MIAKGEASCREHGVAGRSDPCGGDFGGAGDPNSEVSKGLHEWLAPAKGGSRR</sequence>
<feature type="region of interest" description="Disordered" evidence="1">
    <location>
        <begin position="1"/>
        <end position="52"/>
    </location>
</feature>
<gene>
    <name evidence="2" type="ORF">THITH_11690</name>
</gene>
<evidence type="ECO:0000256" key="1">
    <source>
        <dbReference type="SAM" id="MobiDB-lite"/>
    </source>
</evidence>
<organism evidence="2 3">
    <name type="scientific">Thioalkalivibrio paradoxus ARh 1</name>
    <dbReference type="NCBI Taxonomy" id="713585"/>
    <lineage>
        <taxon>Bacteria</taxon>
        <taxon>Pseudomonadati</taxon>
        <taxon>Pseudomonadota</taxon>
        <taxon>Gammaproteobacteria</taxon>
        <taxon>Chromatiales</taxon>
        <taxon>Ectothiorhodospiraceae</taxon>
        <taxon>Thioalkalivibrio</taxon>
    </lineage>
</organism>
<dbReference type="KEGG" id="tti:THITH_11690"/>
<proteinExistence type="predicted"/>
<name>W0DTA4_9GAMM</name>
<dbReference type="AlphaFoldDB" id="W0DTA4"/>
<accession>W0DTA4</accession>
<reference evidence="2 3" key="1">
    <citation type="submission" date="2013-12" db="EMBL/GenBank/DDBJ databases">
        <authorList>
            <consortium name="DOE Joint Genome Institute"/>
            <person name="Muyzer G."/>
            <person name="Huntemann M."/>
            <person name="Han J."/>
            <person name="Chen A."/>
            <person name="Kyrpides N."/>
            <person name="Mavromatis K."/>
            <person name="Markowitz V."/>
            <person name="Palaniappan K."/>
            <person name="Ivanova N."/>
            <person name="Schaumberg A."/>
            <person name="Pati A."/>
            <person name="Liolios K."/>
            <person name="Nordberg H.P."/>
            <person name="Cantor M.N."/>
            <person name="Hua S.X."/>
            <person name="Woyke T."/>
        </authorList>
    </citation>
    <scope>NUCLEOTIDE SEQUENCE [LARGE SCALE GENOMIC DNA]</scope>
    <source>
        <strain evidence="2 3">ARh 1</strain>
    </source>
</reference>
<evidence type="ECO:0000313" key="3">
    <source>
        <dbReference type="Proteomes" id="UP000005289"/>
    </source>
</evidence>
<dbReference type="HOGENOM" id="CLU_3085820_0_0_6"/>
<dbReference type="Proteomes" id="UP000005289">
    <property type="component" value="Chromosome"/>
</dbReference>
<keyword evidence="3" id="KW-1185">Reference proteome</keyword>
<protein>
    <submittedName>
        <fullName evidence="2">Uncharacterized protein</fullName>
    </submittedName>
</protein>